<evidence type="ECO:0000256" key="1">
    <source>
        <dbReference type="ARBA" id="ARBA00001974"/>
    </source>
</evidence>
<evidence type="ECO:0000256" key="3">
    <source>
        <dbReference type="ARBA" id="ARBA00022630"/>
    </source>
</evidence>
<organism evidence="8 9">
    <name type="scientific">Candidimonas humi</name>
    <dbReference type="NCBI Taxonomy" id="683355"/>
    <lineage>
        <taxon>Bacteria</taxon>
        <taxon>Pseudomonadati</taxon>
        <taxon>Pseudomonadota</taxon>
        <taxon>Betaproteobacteria</taxon>
        <taxon>Burkholderiales</taxon>
        <taxon>Alcaligenaceae</taxon>
        <taxon>Candidimonas</taxon>
    </lineage>
</organism>
<proteinExistence type="inferred from homology"/>
<name>A0ABV8P4G8_9BURK</name>
<keyword evidence="3" id="KW-0285">Flavoprotein</keyword>
<keyword evidence="4" id="KW-0274">FAD</keyword>
<feature type="domain" description="Glucose-methanol-choline oxidoreductase N-terminal" evidence="6">
    <location>
        <begin position="233"/>
        <end position="345"/>
    </location>
</feature>
<dbReference type="InterPro" id="IPR000172">
    <property type="entry name" value="GMC_OxRdtase_N"/>
</dbReference>
<comment type="cofactor">
    <cofactor evidence="1">
        <name>FAD</name>
        <dbReference type="ChEBI" id="CHEBI:57692"/>
    </cofactor>
</comment>
<accession>A0ABV8P4G8</accession>
<keyword evidence="9" id="KW-1185">Reference proteome</keyword>
<dbReference type="PANTHER" id="PTHR42784">
    <property type="entry name" value="PYRANOSE 2-OXIDASE"/>
    <property type="match status" value="1"/>
</dbReference>
<evidence type="ECO:0000313" key="9">
    <source>
        <dbReference type="Proteomes" id="UP001595848"/>
    </source>
</evidence>
<comment type="similarity">
    <text evidence="2">Belongs to the GMC oxidoreductase family.</text>
</comment>
<dbReference type="InterPro" id="IPR051473">
    <property type="entry name" value="P2Ox-like"/>
</dbReference>
<evidence type="ECO:0000259" key="7">
    <source>
        <dbReference type="Pfam" id="PF05199"/>
    </source>
</evidence>
<evidence type="ECO:0000256" key="4">
    <source>
        <dbReference type="ARBA" id="ARBA00022827"/>
    </source>
</evidence>
<dbReference type="Pfam" id="PF00732">
    <property type="entry name" value="GMC_oxred_N"/>
    <property type="match status" value="1"/>
</dbReference>
<evidence type="ECO:0000313" key="8">
    <source>
        <dbReference type="EMBL" id="MFC4203038.1"/>
    </source>
</evidence>
<evidence type="ECO:0000256" key="5">
    <source>
        <dbReference type="ARBA" id="ARBA00023002"/>
    </source>
</evidence>
<dbReference type="Proteomes" id="UP001595848">
    <property type="component" value="Unassembled WGS sequence"/>
</dbReference>
<keyword evidence="5" id="KW-0560">Oxidoreductase</keyword>
<dbReference type="InterPro" id="IPR007867">
    <property type="entry name" value="GMC_OxRtase_C"/>
</dbReference>
<dbReference type="RefSeq" id="WP_217966577.1">
    <property type="nucleotide sequence ID" value="NZ_JAHTBN010000016.1"/>
</dbReference>
<evidence type="ECO:0000259" key="6">
    <source>
        <dbReference type="Pfam" id="PF00732"/>
    </source>
</evidence>
<protein>
    <submittedName>
        <fullName evidence="8">GMC family oxidoreductase</fullName>
    </submittedName>
</protein>
<dbReference type="EMBL" id="JBHSBV010000008">
    <property type="protein sequence ID" value="MFC4203038.1"/>
    <property type="molecule type" value="Genomic_DNA"/>
</dbReference>
<gene>
    <name evidence="8" type="ORF">ACFOY1_18975</name>
</gene>
<sequence>MAKKLKEVDVVIIGMGWTGGILAKELAEAGHTVVGLERGADRSPAEDFSVPHVRDELSHSKRHVMMMNTKVDTLTIRNDVKQEALPMRRLGSFLPGQGLGGAGDHWNGHTWRWTDHDLQVRSMYEQKYGKKFIPADMTIQDWGVTYKELEPYYDKFEKTAGISGQAGRLNGKTVAGGNPFESERTDNYPCPPLQRSYAAEVFTDLAKNKGYHPFPMPTSNTSKPYTNPDGMTFGQCQYCGFCERYGCESNAKGSPLITVIPMARKQKTFELRTHAWVNRINTDKSGKVATGVTYTNVNTGEQFFQPAKLVILAAYALNNVHMLLLSRIGKPYDPRTGKGVVGKNYCYQTGAGATLFFEEGHIFNPFMSTGGLSSVIDDFHSNWDFDRTEPNFVGGYIVTGGMYHGRPIEYHPVPAGTPAWGKEWKAAVRKWYLRSMSIGSSGSVMANRYNYLDLDPTYKNQFGEPLMRMTFDYKGNEQRISGHAAKIINELARTANPTHLNEAKTRMSWSVVPYQSTHNTGGTIMGTDPSTSVTNKYGQVWGVHNLFITGASLFPHNSAYNPTGPVGALAYMAADAIKNQYLKNPGALLHV</sequence>
<reference evidence="9" key="1">
    <citation type="journal article" date="2019" name="Int. J. Syst. Evol. Microbiol.">
        <title>The Global Catalogue of Microorganisms (GCM) 10K type strain sequencing project: providing services to taxonomists for standard genome sequencing and annotation.</title>
        <authorList>
            <consortium name="The Broad Institute Genomics Platform"/>
            <consortium name="The Broad Institute Genome Sequencing Center for Infectious Disease"/>
            <person name="Wu L."/>
            <person name="Ma J."/>
        </authorList>
    </citation>
    <scope>NUCLEOTIDE SEQUENCE [LARGE SCALE GENOMIC DNA]</scope>
    <source>
        <strain evidence="9">LMG 24813</strain>
    </source>
</reference>
<comment type="caution">
    <text evidence="8">The sequence shown here is derived from an EMBL/GenBank/DDBJ whole genome shotgun (WGS) entry which is preliminary data.</text>
</comment>
<dbReference type="Pfam" id="PF05199">
    <property type="entry name" value="GMC_oxred_C"/>
    <property type="match status" value="1"/>
</dbReference>
<dbReference type="PANTHER" id="PTHR42784:SF1">
    <property type="entry name" value="PYRANOSE 2-OXIDASE"/>
    <property type="match status" value="1"/>
</dbReference>
<evidence type="ECO:0000256" key="2">
    <source>
        <dbReference type="ARBA" id="ARBA00010790"/>
    </source>
</evidence>
<feature type="domain" description="Glucose-methanol-choline oxidoreductase C-terminal" evidence="7">
    <location>
        <begin position="450"/>
        <end position="570"/>
    </location>
</feature>